<evidence type="ECO:0000256" key="4">
    <source>
        <dbReference type="ARBA" id="ARBA00029447"/>
    </source>
</evidence>
<keyword evidence="2 6" id="KW-1133">Transmembrane helix</keyword>
<evidence type="ECO:0000256" key="1">
    <source>
        <dbReference type="ARBA" id="ARBA00022692"/>
    </source>
</evidence>
<dbReference type="SMART" id="SM00283">
    <property type="entry name" value="MA"/>
    <property type="match status" value="1"/>
</dbReference>
<dbReference type="PANTHER" id="PTHR32089">
    <property type="entry name" value="METHYL-ACCEPTING CHEMOTAXIS PROTEIN MCPB"/>
    <property type="match status" value="1"/>
</dbReference>
<dbReference type="EMBL" id="BKAL01000006">
    <property type="protein sequence ID" value="GEP69144.1"/>
    <property type="molecule type" value="Genomic_DNA"/>
</dbReference>
<evidence type="ECO:0000259" key="8">
    <source>
        <dbReference type="PROSITE" id="PS50885"/>
    </source>
</evidence>
<dbReference type="GO" id="GO:0016020">
    <property type="term" value="C:membrane"/>
    <property type="evidence" value="ECO:0007669"/>
    <property type="project" value="InterPro"/>
</dbReference>
<feature type="domain" description="HAMP" evidence="8">
    <location>
        <begin position="79"/>
        <end position="131"/>
    </location>
</feature>
<dbReference type="AlphaFoldDB" id="A0A512PD50"/>
<evidence type="ECO:0000313" key="10">
    <source>
        <dbReference type="Proteomes" id="UP000321798"/>
    </source>
</evidence>
<feature type="transmembrane region" description="Helical" evidence="6">
    <location>
        <begin position="58"/>
        <end position="78"/>
    </location>
</feature>
<proteinExistence type="inferred from homology"/>
<dbReference type="RefSeq" id="WP_146952907.1">
    <property type="nucleotide sequence ID" value="NZ_BAABBJ010000006.1"/>
</dbReference>
<feature type="domain" description="Methyl-accepting transducer" evidence="7">
    <location>
        <begin position="122"/>
        <end position="360"/>
    </location>
</feature>
<keyword evidence="6" id="KW-0472">Membrane</keyword>
<feature type="transmembrane region" description="Helical" evidence="6">
    <location>
        <begin position="18"/>
        <end position="38"/>
    </location>
</feature>
<dbReference type="Gene3D" id="1.10.287.950">
    <property type="entry name" value="Methyl-accepting chemotaxis protein"/>
    <property type="match status" value="1"/>
</dbReference>
<dbReference type="PROSITE" id="PS50111">
    <property type="entry name" value="CHEMOTAXIS_TRANSDUC_2"/>
    <property type="match status" value="1"/>
</dbReference>
<dbReference type="Pfam" id="PF00015">
    <property type="entry name" value="MCPsignal"/>
    <property type="match status" value="1"/>
</dbReference>
<evidence type="ECO:0000256" key="3">
    <source>
        <dbReference type="ARBA" id="ARBA00023224"/>
    </source>
</evidence>
<name>A0A512PD50_9CELL</name>
<evidence type="ECO:0000313" key="9">
    <source>
        <dbReference type="EMBL" id="GEP69144.1"/>
    </source>
</evidence>
<evidence type="ECO:0000256" key="5">
    <source>
        <dbReference type="PROSITE-ProRule" id="PRU00284"/>
    </source>
</evidence>
<keyword evidence="10" id="KW-1185">Reference proteome</keyword>
<dbReference type="Proteomes" id="UP000321798">
    <property type="component" value="Unassembled WGS sequence"/>
</dbReference>
<dbReference type="InterPro" id="IPR003660">
    <property type="entry name" value="HAMP_dom"/>
</dbReference>
<evidence type="ECO:0000256" key="2">
    <source>
        <dbReference type="ARBA" id="ARBA00022989"/>
    </source>
</evidence>
<protein>
    <recommendedName>
        <fullName evidence="11">Methyl-accepting chemotaxis protein</fullName>
    </recommendedName>
</protein>
<dbReference type="OrthoDB" id="5171849at2"/>
<keyword evidence="1 6" id="KW-0812">Transmembrane</keyword>
<keyword evidence="3 5" id="KW-0807">Transducer</keyword>
<comment type="similarity">
    <text evidence="4">Belongs to the methyl-accepting chemotaxis (MCP) protein family.</text>
</comment>
<gene>
    <name evidence="9" type="ORF">CSO01_18590</name>
</gene>
<evidence type="ECO:0008006" key="11">
    <source>
        <dbReference type="Google" id="ProtNLM"/>
    </source>
</evidence>
<dbReference type="InterPro" id="IPR004089">
    <property type="entry name" value="MCPsignal_dom"/>
</dbReference>
<sequence length="375" mass="37933">MDTIATTRLDDVSVRAKLLSLIVFLQVAAATLAFLGIAAVRRLAGPDELAVARATSTVLVVVLAVGSATMWAVGLLVIGSVRRSMADVGSCLDAMRRGDLTATPQRQSKDEMGHIATSLALALAALRTMFAEAAAAASTIEQAAHRLSDSQTAVAAASDRTSERVIGVADAAGEVSRHVAAVSAAGVAGAAVEAARTTSATVNDLGAASKEIGDVVKVITQIAEQTNLLALNATIEAARAGEAGKGFAVVAGEVKELAQETARATGDISRRVESIQTGTAGAVEAIAAISGIIDRINGFQATIAASVEEQTATTTEMSRGVAEAAMGSESITGSITGVADAATQTTSSLQSIQGSVDDLRAAASGLRSQLVRFTF</sequence>
<dbReference type="PROSITE" id="PS50885">
    <property type="entry name" value="HAMP"/>
    <property type="match status" value="1"/>
</dbReference>
<comment type="caution">
    <text evidence="9">The sequence shown here is derived from an EMBL/GenBank/DDBJ whole genome shotgun (WGS) entry which is preliminary data.</text>
</comment>
<organism evidence="9 10">
    <name type="scientific">Cellulomonas soli</name>
    <dbReference type="NCBI Taxonomy" id="931535"/>
    <lineage>
        <taxon>Bacteria</taxon>
        <taxon>Bacillati</taxon>
        <taxon>Actinomycetota</taxon>
        <taxon>Actinomycetes</taxon>
        <taxon>Micrococcales</taxon>
        <taxon>Cellulomonadaceae</taxon>
        <taxon>Cellulomonas</taxon>
    </lineage>
</organism>
<dbReference type="GO" id="GO:0007165">
    <property type="term" value="P:signal transduction"/>
    <property type="evidence" value="ECO:0007669"/>
    <property type="project" value="UniProtKB-KW"/>
</dbReference>
<accession>A0A512PD50</accession>
<reference evidence="9 10" key="1">
    <citation type="submission" date="2019-07" db="EMBL/GenBank/DDBJ databases">
        <title>Whole genome shotgun sequence of Cellulomonas soli NBRC 109434.</title>
        <authorList>
            <person name="Hosoyama A."/>
            <person name="Uohara A."/>
            <person name="Ohji S."/>
            <person name="Ichikawa N."/>
        </authorList>
    </citation>
    <scope>NUCLEOTIDE SEQUENCE [LARGE SCALE GENOMIC DNA]</scope>
    <source>
        <strain evidence="9 10">NBRC 109434</strain>
    </source>
</reference>
<dbReference type="PANTHER" id="PTHR32089:SF112">
    <property type="entry name" value="LYSOZYME-LIKE PROTEIN-RELATED"/>
    <property type="match status" value="1"/>
</dbReference>
<evidence type="ECO:0000256" key="6">
    <source>
        <dbReference type="SAM" id="Phobius"/>
    </source>
</evidence>
<evidence type="ECO:0000259" key="7">
    <source>
        <dbReference type="PROSITE" id="PS50111"/>
    </source>
</evidence>
<dbReference type="SUPFAM" id="SSF58104">
    <property type="entry name" value="Methyl-accepting chemotaxis protein (MCP) signaling domain"/>
    <property type="match status" value="1"/>
</dbReference>